<sequence length="13" mass="1621">MVLYHSLHELEHL</sequence>
<reference evidence="2" key="1">
    <citation type="submission" date="2013-02" db="EMBL/GenBank/DDBJ databases">
        <authorList>
            <person name="Hughes D."/>
        </authorList>
    </citation>
    <scope>NUCLEOTIDE SEQUENCE</scope>
    <source>
        <strain>Durham</strain>
        <strain evidence="2">NC isolate 2 -- Noor lab</strain>
    </source>
</reference>
<reference evidence="1" key="2">
    <citation type="submission" date="2015-06" db="UniProtKB">
        <authorList>
            <consortium name="EnsemblMetazoa"/>
        </authorList>
    </citation>
    <scope>IDENTIFICATION</scope>
</reference>
<keyword evidence="2" id="KW-1185">Reference proteome</keyword>
<name>T1H760_MEGSC</name>
<accession>T1H760</accession>
<evidence type="ECO:0000313" key="2">
    <source>
        <dbReference type="Proteomes" id="UP000015102"/>
    </source>
</evidence>
<proteinExistence type="predicted"/>
<organism evidence="1 2">
    <name type="scientific">Megaselia scalaris</name>
    <name type="common">Humpbacked fly</name>
    <name type="synonym">Phora scalaris</name>
    <dbReference type="NCBI Taxonomy" id="36166"/>
    <lineage>
        <taxon>Eukaryota</taxon>
        <taxon>Metazoa</taxon>
        <taxon>Ecdysozoa</taxon>
        <taxon>Arthropoda</taxon>
        <taxon>Hexapoda</taxon>
        <taxon>Insecta</taxon>
        <taxon>Pterygota</taxon>
        <taxon>Neoptera</taxon>
        <taxon>Endopterygota</taxon>
        <taxon>Diptera</taxon>
        <taxon>Brachycera</taxon>
        <taxon>Muscomorpha</taxon>
        <taxon>Platypezoidea</taxon>
        <taxon>Phoridae</taxon>
        <taxon>Megaseliini</taxon>
        <taxon>Megaselia</taxon>
    </lineage>
</organism>
<dbReference type="EnsemblMetazoa" id="MESCA012542-RA">
    <property type="protein sequence ID" value="MESCA012542-PA"/>
    <property type="gene ID" value="MESCA012542"/>
</dbReference>
<evidence type="ECO:0000313" key="1">
    <source>
        <dbReference type="EnsemblMetazoa" id="MESCA012542-PA"/>
    </source>
</evidence>
<dbReference type="Proteomes" id="UP000015102">
    <property type="component" value="Unassembled WGS sequence"/>
</dbReference>
<dbReference type="HOGENOM" id="CLU_3436029_0_0_1"/>
<protein>
    <submittedName>
        <fullName evidence="1">Uncharacterized protein</fullName>
    </submittedName>
</protein>